<evidence type="ECO:0000256" key="2">
    <source>
        <dbReference type="ARBA" id="ARBA00023015"/>
    </source>
</evidence>
<evidence type="ECO:0000256" key="5">
    <source>
        <dbReference type="ARBA" id="ARBA00023242"/>
    </source>
</evidence>
<dbReference type="PANTHER" id="PTHR46408">
    <property type="entry name" value="BASIC LEUCINE ZIPPER 63"/>
    <property type="match status" value="1"/>
</dbReference>
<feature type="compositionally biased region" description="Polar residues" evidence="6">
    <location>
        <begin position="32"/>
        <end position="44"/>
    </location>
</feature>
<sequence>MDRVFSVDDITDQFWSPLPVSLAGAEEEETASSKTMMNRSSSEWAFQRFLQEANNNNNAASDSSPPPSSSLSASACGRGGPGASPAERHDDGAVEIKDHRSQLNRQNQNQNPNPTKSINLAPPNVPVDSEEFQAFLKSRLNLACAAVALTRDEPRRMRLLQNELTNLMKDFLSSQTIPASNEPCDLNPCCSVAKGAGKVETSSVEDGTDS</sequence>
<feature type="region of interest" description="Disordered" evidence="6">
    <location>
        <begin position="102"/>
        <end position="125"/>
    </location>
</feature>
<evidence type="ECO:0000256" key="1">
    <source>
        <dbReference type="ARBA" id="ARBA00007163"/>
    </source>
</evidence>
<accession>A0A7J0E483</accession>
<feature type="compositionally biased region" description="Low complexity" evidence="6">
    <location>
        <begin position="53"/>
        <end position="75"/>
    </location>
</feature>
<proteinExistence type="inferred from homology"/>
<comment type="caution">
    <text evidence="7">The sequence shown here is derived from an EMBL/GenBank/DDBJ whole genome shotgun (WGS) entry which is preliminary data.</text>
</comment>
<dbReference type="AlphaFoldDB" id="A0A7J0E483"/>
<dbReference type="GO" id="GO:0003677">
    <property type="term" value="F:DNA binding"/>
    <property type="evidence" value="ECO:0007669"/>
    <property type="project" value="UniProtKB-KW"/>
</dbReference>
<dbReference type="OrthoDB" id="664875at2759"/>
<comment type="similarity">
    <text evidence="1">Belongs to the bZIP family.</text>
</comment>
<feature type="region of interest" description="Disordered" evidence="6">
    <location>
        <begin position="23"/>
        <end position="89"/>
    </location>
</feature>
<keyword evidence="8" id="KW-1185">Reference proteome</keyword>
<dbReference type="EMBL" id="BJWL01000001">
    <property type="protein sequence ID" value="GFY81185.1"/>
    <property type="molecule type" value="Genomic_DNA"/>
</dbReference>
<keyword evidence="3" id="KW-0238">DNA-binding</keyword>
<reference evidence="7 8" key="1">
    <citation type="submission" date="2019-07" db="EMBL/GenBank/DDBJ databases">
        <title>De Novo Assembly of kiwifruit Actinidia rufa.</title>
        <authorList>
            <person name="Sugita-Konishi S."/>
            <person name="Sato K."/>
            <person name="Mori E."/>
            <person name="Abe Y."/>
            <person name="Kisaki G."/>
            <person name="Hamano K."/>
            <person name="Suezawa K."/>
            <person name="Otani M."/>
            <person name="Fukuda T."/>
            <person name="Manabe T."/>
            <person name="Gomi K."/>
            <person name="Tabuchi M."/>
            <person name="Akimitsu K."/>
            <person name="Kataoka I."/>
        </authorList>
    </citation>
    <scope>NUCLEOTIDE SEQUENCE [LARGE SCALE GENOMIC DNA]</scope>
    <source>
        <strain evidence="8">cv. Fuchu</strain>
    </source>
</reference>
<keyword evidence="2" id="KW-0805">Transcription regulation</keyword>
<name>A0A7J0E483_9ERIC</name>
<organism evidence="7 8">
    <name type="scientific">Actinidia rufa</name>
    <dbReference type="NCBI Taxonomy" id="165716"/>
    <lineage>
        <taxon>Eukaryota</taxon>
        <taxon>Viridiplantae</taxon>
        <taxon>Streptophyta</taxon>
        <taxon>Embryophyta</taxon>
        <taxon>Tracheophyta</taxon>
        <taxon>Spermatophyta</taxon>
        <taxon>Magnoliopsida</taxon>
        <taxon>eudicotyledons</taxon>
        <taxon>Gunneridae</taxon>
        <taxon>Pentapetalae</taxon>
        <taxon>asterids</taxon>
        <taxon>Ericales</taxon>
        <taxon>Actinidiaceae</taxon>
        <taxon>Actinidia</taxon>
    </lineage>
</organism>
<dbReference type="Proteomes" id="UP000585474">
    <property type="component" value="Unassembled WGS sequence"/>
</dbReference>
<evidence type="ECO:0000256" key="6">
    <source>
        <dbReference type="SAM" id="MobiDB-lite"/>
    </source>
</evidence>
<evidence type="ECO:0000313" key="8">
    <source>
        <dbReference type="Proteomes" id="UP000585474"/>
    </source>
</evidence>
<gene>
    <name evidence="7" type="ORF">Acr_01g0009940</name>
</gene>
<protein>
    <submittedName>
        <fullName evidence="7">Uncharacterized protein</fullName>
    </submittedName>
</protein>
<evidence type="ECO:0000313" key="7">
    <source>
        <dbReference type="EMBL" id="GFY81185.1"/>
    </source>
</evidence>
<dbReference type="PANTHER" id="PTHR46408:SF10">
    <property type="entry name" value="BASIC LEUCINE ZIPPER 63"/>
    <property type="match status" value="1"/>
</dbReference>
<keyword evidence="4" id="KW-0804">Transcription</keyword>
<evidence type="ECO:0000256" key="3">
    <source>
        <dbReference type="ARBA" id="ARBA00023125"/>
    </source>
</evidence>
<feature type="compositionally biased region" description="Low complexity" evidence="6">
    <location>
        <begin position="103"/>
        <end position="114"/>
    </location>
</feature>
<keyword evidence="5" id="KW-0539">Nucleus</keyword>
<evidence type="ECO:0000256" key="4">
    <source>
        <dbReference type="ARBA" id="ARBA00023163"/>
    </source>
</evidence>